<keyword evidence="3" id="KW-1185">Reference proteome</keyword>
<dbReference type="InterPro" id="IPR029069">
    <property type="entry name" value="HotDog_dom_sf"/>
</dbReference>
<feature type="region of interest" description="Disordered" evidence="1">
    <location>
        <begin position="46"/>
        <end position="73"/>
    </location>
</feature>
<reference evidence="2 3" key="1">
    <citation type="submission" date="2023-02" db="EMBL/GenBank/DDBJ databases">
        <authorList>
            <person name="Mo P."/>
        </authorList>
    </citation>
    <scope>NUCLEOTIDE SEQUENCE [LARGE SCALE GENOMIC DNA]</scope>
    <source>
        <strain evidence="2 3">HUAS 3</strain>
    </source>
</reference>
<dbReference type="Proteomes" id="UP001219605">
    <property type="component" value="Chromosome"/>
</dbReference>
<dbReference type="Gene3D" id="3.10.129.10">
    <property type="entry name" value="Hotdog Thioesterase"/>
    <property type="match status" value="1"/>
</dbReference>
<dbReference type="SUPFAM" id="SSF54637">
    <property type="entry name" value="Thioesterase/thiol ester dehydrase-isomerase"/>
    <property type="match status" value="1"/>
</dbReference>
<accession>A0ABY7ZSD5</accession>
<organism evidence="2 3">
    <name type="scientific">Micromonospora cathayae</name>
    <dbReference type="NCBI Taxonomy" id="3028804"/>
    <lineage>
        <taxon>Bacteria</taxon>
        <taxon>Bacillati</taxon>
        <taxon>Actinomycetota</taxon>
        <taxon>Actinomycetes</taxon>
        <taxon>Micromonosporales</taxon>
        <taxon>Micromonosporaceae</taxon>
        <taxon>Micromonospora</taxon>
    </lineage>
</organism>
<name>A0ABY7ZSD5_9ACTN</name>
<dbReference type="RefSeq" id="WP_275031788.1">
    <property type="nucleotide sequence ID" value="NZ_CP118615.1"/>
</dbReference>
<protein>
    <submittedName>
        <fullName evidence="2">Uncharacterized protein</fullName>
    </submittedName>
</protein>
<evidence type="ECO:0000313" key="3">
    <source>
        <dbReference type="Proteomes" id="UP001219605"/>
    </source>
</evidence>
<gene>
    <name evidence="2" type="ORF">PVK37_01060</name>
</gene>
<sequence>MIIEARFNGPPGSGNGGWSAGVFAAAAEIAAARSGAAATGAVRAGDAETGDARSGDAATGAGGTGEVRAGDVDGGAAGGAVEVTLRRPPPLAVPLAAVPSAAVPGRYEIHGPDATVIAQVDRVTEFTPVVPGVDLPAATAAAGRYPGFTDHPFPGCYVCGPDRPDGLRIFPGRLPDGRTAAPFRVPDEVVPATVWAALDCPGGWAVIAPGRPYVLGRIAVTVAALPRPGEVCVVTGAASGGEGRKALVHSSLYGPDGTLLAHARATWIALPPE</sequence>
<dbReference type="EMBL" id="CP118615">
    <property type="protein sequence ID" value="WDZ85092.1"/>
    <property type="molecule type" value="Genomic_DNA"/>
</dbReference>
<evidence type="ECO:0000313" key="2">
    <source>
        <dbReference type="EMBL" id="WDZ85092.1"/>
    </source>
</evidence>
<proteinExistence type="predicted"/>
<evidence type="ECO:0000256" key="1">
    <source>
        <dbReference type="SAM" id="MobiDB-lite"/>
    </source>
</evidence>